<dbReference type="InterPro" id="IPR004925">
    <property type="entry name" value="HpaB/PvcC/4-BUDH"/>
</dbReference>
<protein>
    <submittedName>
        <fullName evidence="3">4-hydroxyphenylacetate 3-monooxygenase</fullName>
        <ecNumber evidence="3">1.14.14.9</ecNumber>
    </submittedName>
</protein>
<sequence length="149" mass="16469">MSNRFFIDSGMFSHTSHQDEVRGITKLELATSLALRIAHILGLDGFLGVQEKLGRLTANLELIKGTITRSEDNGHLDEFGIYTPSLQALQAVRSTLPEYYDEALRVTQHLAAGSIVGVPSLRNLTAIMRQSSTRHSRRTEPPLKPARAC</sequence>
<dbReference type="Gene3D" id="1.20.140.10">
    <property type="entry name" value="Butyryl-CoA Dehydrogenase, subunit A, domain 3"/>
    <property type="match status" value="1"/>
</dbReference>
<feature type="domain" description="HpaB/PvcC/4-BUDH C-terminal" evidence="2">
    <location>
        <begin position="3"/>
        <end position="123"/>
    </location>
</feature>
<organism evidence="3 4">
    <name type="scientific">Lactiplantibacillus plantarum subsp. plantarum</name>
    <dbReference type="NCBI Taxonomy" id="337330"/>
    <lineage>
        <taxon>Bacteria</taxon>
        <taxon>Bacillati</taxon>
        <taxon>Bacillota</taxon>
        <taxon>Bacilli</taxon>
        <taxon>Lactobacillales</taxon>
        <taxon>Lactobacillaceae</taxon>
        <taxon>Lactiplantibacillus</taxon>
    </lineage>
</organism>
<keyword evidence="3" id="KW-0503">Monooxygenase</keyword>
<evidence type="ECO:0000313" key="4">
    <source>
        <dbReference type="Proteomes" id="UP000236990"/>
    </source>
</evidence>
<dbReference type="SUPFAM" id="SSF47203">
    <property type="entry name" value="Acyl-CoA dehydrogenase C-terminal domain-like"/>
    <property type="match status" value="1"/>
</dbReference>
<name>A0A2S3U0V6_LACPN</name>
<dbReference type="Proteomes" id="UP000236990">
    <property type="component" value="Unassembled WGS sequence"/>
</dbReference>
<dbReference type="InterPro" id="IPR036250">
    <property type="entry name" value="AcylCo_DH-like_C"/>
</dbReference>
<reference evidence="3 4" key="1">
    <citation type="submission" date="2017-06" db="EMBL/GenBank/DDBJ databases">
        <title>Genome sequence of Lactobacillus plantarum subsp. plantarum strain SRCM101258.</title>
        <authorList>
            <person name="Cho S.H."/>
        </authorList>
    </citation>
    <scope>NUCLEOTIDE SEQUENCE [LARGE SCALE GENOMIC DNA]</scope>
    <source>
        <strain evidence="3 4">SRCM101258</strain>
    </source>
</reference>
<dbReference type="GO" id="GO:0052881">
    <property type="term" value="F:4-hydroxyphenylacetate 3-monooxygenase activity"/>
    <property type="evidence" value="ECO:0007669"/>
    <property type="project" value="UniProtKB-EC"/>
</dbReference>
<evidence type="ECO:0000256" key="1">
    <source>
        <dbReference type="SAM" id="MobiDB-lite"/>
    </source>
</evidence>
<dbReference type="AlphaFoldDB" id="A0A2S3U0V6"/>
<dbReference type="PANTHER" id="PTHR36117">
    <property type="entry name" value="4-HYDROXYPHENYLACETATE 3-MONOOXYGENASE-RELATED"/>
    <property type="match status" value="1"/>
</dbReference>
<accession>A0A2S3U0V6</accession>
<keyword evidence="3" id="KW-0560">Oxidoreductase</keyword>
<dbReference type="EC" id="1.14.14.9" evidence="3"/>
<comment type="caution">
    <text evidence="3">The sequence shown here is derived from an EMBL/GenBank/DDBJ whole genome shotgun (WGS) entry which is preliminary data.</text>
</comment>
<dbReference type="GO" id="GO:0016627">
    <property type="term" value="F:oxidoreductase activity, acting on the CH-CH group of donors"/>
    <property type="evidence" value="ECO:0007669"/>
    <property type="project" value="InterPro"/>
</dbReference>
<evidence type="ECO:0000259" key="2">
    <source>
        <dbReference type="Pfam" id="PF03241"/>
    </source>
</evidence>
<evidence type="ECO:0000313" key="3">
    <source>
        <dbReference type="EMBL" id="POD81647.1"/>
    </source>
</evidence>
<gene>
    <name evidence="3" type="ORF">S101258_03446</name>
</gene>
<dbReference type="Pfam" id="PF03241">
    <property type="entry name" value="HpaB"/>
    <property type="match status" value="1"/>
</dbReference>
<dbReference type="InterPro" id="IPR024719">
    <property type="entry name" value="HpaB/PvcC/4-BUDH_C"/>
</dbReference>
<dbReference type="EMBL" id="NKCZ01000129">
    <property type="protein sequence ID" value="POD81647.1"/>
    <property type="molecule type" value="Genomic_DNA"/>
</dbReference>
<dbReference type="PANTHER" id="PTHR36117:SF3">
    <property type="entry name" value="4-HYDROXYPHENYLACETATE 3-MONOOXYGENASE-RELATED"/>
    <property type="match status" value="1"/>
</dbReference>
<feature type="region of interest" description="Disordered" evidence="1">
    <location>
        <begin position="130"/>
        <end position="149"/>
    </location>
</feature>
<proteinExistence type="predicted"/>